<dbReference type="Proteomes" id="UP000094271">
    <property type="component" value="Unassembled WGS sequence"/>
</dbReference>
<protein>
    <submittedName>
        <fullName evidence="2">Uncharacterized protein</fullName>
    </submittedName>
</protein>
<reference evidence="3 5" key="1">
    <citation type="submission" date="2016-08" db="EMBL/GenBank/DDBJ databases">
        <title>Characterization of Isolates of Eisenbergiella tayi Derived from Blood Cultures, Using Whole Genome Sequencing.</title>
        <authorList>
            <person name="Bernier A.-M."/>
            <person name="Burdz T."/>
            <person name="Wiebe D."/>
            <person name="Bernard K."/>
        </authorList>
    </citation>
    <scope>NUCLEOTIDE SEQUENCE [LARGE SCALE GENOMIC DNA]</scope>
    <source>
        <strain evidence="3 5">NML120146</strain>
    </source>
</reference>
<dbReference type="EMBL" id="MEHD01000025">
    <property type="protein sequence ID" value="ODR54673.1"/>
    <property type="molecule type" value="Genomic_DNA"/>
</dbReference>
<evidence type="ECO:0000256" key="1">
    <source>
        <dbReference type="SAM" id="Phobius"/>
    </source>
</evidence>
<evidence type="ECO:0000313" key="4">
    <source>
        <dbReference type="Proteomes" id="UP000094271"/>
    </source>
</evidence>
<evidence type="ECO:0000313" key="5">
    <source>
        <dbReference type="Proteomes" id="UP000094869"/>
    </source>
</evidence>
<proteinExistence type="predicted"/>
<keyword evidence="1" id="KW-0472">Membrane</keyword>
<comment type="caution">
    <text evidence="2">The sequence shown here is derived from an EMBL/GenBank/DDBJ whole genome shotgun (WGS) entry which is preliminary data.</text>
</comment>
<dbReference type="AlphaFoldDB" id="A0A1E3UL05"/>
<gene>
    <name evidence="2" type="ORF">BEI59_11495</name>
    <name evidence="3" type="ORF">BEI63_17185</name>
</gene>
<dbReference type="Proteomes" id="UP000094869">
    <property type="component" value="Unassembled WGS sequence"/>
</dbReference>
<organism evidence="2 4">
    <name type="scientific">Eisenbergiella tayi</name>
    <dbReference type="NCBI Taxonomy" id="1432052"/>
    <lineage>
        <taxon>Bacteria</taxon>
        <taxon>Bacillati</taxon>
        <taxon>Bacillota</taxon>
        <taxon>Clostridia</taxon>
        <taxon>Lachnospirales</taxon>
        <taxon>Lachnospiraceae</taxon>
        <taxon>Eisenbergiella</taxon>
    </lineage>
</organism>
<reference evidence="2 4" key="2">
    <citation type="submission" date="2016-08" db="EMBL/GenBank/DDBJ databases">
        <authorList>
            <person name="Seilhamer J.J."/>
        </authorList>
    </citation>
    <scope>NUCLEOTIDE SEQUENCE [LARGE SCALE GENOMIC DNA]</scope>
    <source>
        <strain evidence="2 4">NML150140-1</strain>
    </source>
</reference>
<name>A0A1E3UL05_9FIRM</name>
<keyword evidence="1" id="KW-0812">Transmembrane</keyword>
<keyword evidence="1" id="KW-1133">Transmembrane helix</keyword>
<evidence type="ECO:0000313" key="3">
    <source>
        <dbReference type="EMBL" id="ODR54673.1"/>
    </source>
</evidence>
<dbReference type="EMBL" id="MEHA01000007">
    <property type="protein sequence ID" value="ODR52132.1"/>
    <property type="molecule type" value="Genomic_DNA"/>
</dbReference>
<evidence type="ECO:0000313" key="2">
    <source>
        <dbReference type="EMBL" id="ODR52132.1"/>
    </source>
</evidence>
<feature type="transmembrane region" description="Helical" evidence="1">
    <location>
        <begin position="70"/>
        <end position="93"/>
    </location>
</feature>
<accession>A0A1E3UL05</accession>
<sequence>MASLTVDNAVLAGIASAHYCDIDTALYQPARKLTGKKKSLKDKSRTLFSIVFFCRFIILGKSWSKTRREIPLLVRGLAFCSAKQGGIGIWIIWIL</sequence>
<keyword evidence="5" id="KW-1185">Reference proteome</keyword>
<dbReference type="RefSeq" id="WP_069411368.1">
    <property type="nucleotide sequence ID" value="NZ_DAWDRA010000119.1"/>
</dbReference>